<dbReference type="EMBL" id="QZKU01000026">
    <property type="protein sequence ID" value="RJP25065.1"/>
    <property type="molecule type" value="Genomic_DNA"/>
</dbReference>
<gene>
    <name evidence="13" type="ORF">C4520_02810</name>
</gene>
<evidence type="ECO:0000256" key="7">
    <source>
        <dbReference type="ARBA" id="ARBA00051587"/>
    </source>
</evidence>
<evidence type="ECO:0000256" key="5">
    <source>
        <dbReference type="ARBA" id="ARBA00022898"/>
    </source>
</evidence>
<dbReference type="AlphaFoldDB" id="A0A3A4P2M9"/>
<keyword evidence="4 13" id="KW-0808">Transferase</keyword>
<accession>A0A3A4P2M9</accession>
<dbReference type="InterPro" id="IPR000653">
    <property type="entry name" value="DegT/StrS_aminotransferase"/>
</dbReference>
<organism evidence="13 14">
    <name type="scientific">Abyssobacteria bacterium (strain SURF_5)</name>
    <dbReference type="NCBI Taxonomy" id="2093360"/>
    <lineage>
        <taxon>Bacteria</taxon>
        <taxon>Pseudomonadati</taxon>
        <taxon>Candidatus Hydrogenedentota</taxon>
        <taxon>Candidatus Abyssobacteria</taxon>
    </lineage>
</organism>
<sequence>MKKKHYPVYEPLLGQEELDLLEECIRTCWISSLGRHIDLFERTFAKFCRCQCAAATSSGTAALHLALVALGIGRGDEVIVPDLTFVATANSVAYTGAKVILVDVEKETWTIDPELIKKAITRRTKAIVGVHLYGHPFDIERVVEIAREHDLKVIEDAAEAHGSLYKGKRVGPLADIGCFSFYGNKVITTGEGGMVVTNDPEVDARIRFLRDHSMDGKRRYFHPEIGYNYRMTNMQAAVGRAQMKRIGGILAAKRRVAKLYSERLGGIEGIVLPPERPWARSIFWLYTILIEKTFGPGPGDLAAHLRAGGIDTRPVFIPMHLLPMYGTRRKFPVSDMLSSSGLSLPSSPTLIEDDIDYICEMIRRSRR</sequence>
<dbReference type="SUPFAM" id="SSF53383">
    <property type="entry name" value="PLP-dependent transferases"/>
    <property type="match status" value="1"/>
</dbReference>
<evidence type="ECO:0000256" key="4">
    <source>
        <dbReference type="ARBA" id="ARBA00022679"/>
    </source>
</evidence>
<dbReference type="Gene3D" id="3.90.1150.10">
    <property type="entry name" value="Aspartate Aminotransferase, domain 1"/>
    <property type="match status" value="1"/>
</dbReference>
<evidence type="ECO:0000256" key="8">
    <source>
        <dbReference type="ARBA" id="ARBA00066317"/>
    </source>
</evidence>
<dbReference type="InterPro" id="IPR015422">
    <property type="entry name" value="PyrdxlP-dep_Trfase_small"/>
</dbReference>
<evidence type="ECO:0000256" key="2">
    <source>
        <dbReference type="ARBA" id="ARBA00005125"/>
    </source>
</evidence>
<dbReference type="PIRSF" id="PIRSF000390">
    <property type="entry name" value="PLP_StrS"/>
    <property type="match status" value="1"/>
</dbReference>
<evidence type="ECO:0000313" key="14">
    <source>
        <dbReference type="Proteomes" id="UP000265882"/>
    </source>
</evidence>
<comment type="catalytic activity">
    <reaction evidence="7">
        <text>GDP-alpha-D-perosamine + 2-oxoglutarate = GDP-4-dehydro-alpha-D-rhamnose + L-glutamate</text>
        <dbReference type="Rhea" id="RHEA:36779"/>
        <dbReference type="ChEBI" id="CHEBI:16810"/>
        <dbReference type="ChEBI" id="CHEBI:29985"/>
        <dbReference type="ChEBI" id="CHEBI:57964"/>
        <dbReference type="ChEBI" id="CHEBI:73996"/>
        <dbReference type="EC" id="2.6.1.102"/>
    </reaction>
</comment>
<comment type="pathway">
    <text evidence="2">Bacterial outer membrane biogenesis; LPS O-antigen biosynthesis.</text>
</comment>
<dbReference type="Proteomes" id="UP000265882">
    <property type="component" value="Unassembled WGS sequence"/>
</dbReference>
<evidence type="ECO:0000256" key="3">
    <source>
        <dbReference type="ARBA" id="ARBA00022576"/>
    </source>
</evidence>
<evidence type="ECO:0000256" key="12">
    <source>
        <dbReference type="RuleBase" id="RU004508"/>
    </source>
</evidence>
<dbReference type="PANTHER" id="PTHR30244">
    <property type="entry name" value="TRANSAMINASE"/>
    <property type="match status" value="1"/>
</dbReference>
<dbReference type="InterPro" id="IPR015421">
    <property type="entry name" value="PyrdxlP-dep_Trfase_major"/>
</dbReference>
<protein>
    <recommendedName>
        <fullName evidence="9">GDP-perosamine synthase</fullName>
        <ecNumber evidence="8">2.6.1.102</ecNumber>
    </recommendedName>
</protein>
<dbReference type="GO" id="GO:0102933">
    <property type="term" value="F:GDP-4-dehydro-6-deoxy-D-mannose-4-aminotransferase activity"/>
    <property type="evidence" value="ECO:0007669"/>
    <property type="project" value="UniProtKB-EC"/>
</dbReference>
<evidence type="ECO:0000256" key="9">
    <source>
        <dbReference type="ARBA" id="ARBA00074221"/>
    </source>
</evidence>
<evidence type="ECO:0000256" key="6">
    <source>
        <dbReference type="ARBA" id="ARBA00037999"/>
    </source>
</evidence>
<evidence type="ECO:0000256" key="10">
    <source>
        <dbReference type="PIRSR" id="PIRSR000390-1"/>
    </source>
</evidence>
<comment type="similarity">
    <text evidence="6 12">Belongs to the DegT/DnrJ/EryC1 family.</text>
</comment>
<dbReference type="InterPro" id="IPR015424">
    <property type="entry name" value="PyrdxlP-dep_Trfase"/>
</dbReference>
<feature type="modified residue" description="N6-(pyridoxal phosphate)lysine" evidence="11">
    <location>
        <position position="185"/>
    </location>
</feature>
<name>A0A3A4P2M9_ABYX5</name>
<dbReference type="Pfam" id="PF01041">
    <property type="entry name" value="DegT_DnrJ_EryC1"/>
    <property type="match status" value="1"/>
</dbReference>
<dbReference type="EC" id="2.6.1.102" evidence="8"/>
<dbReference type="GO" id="GO:0030170">
    <property type="term" value="F:pyridoxal phosphate binding"/>
    <property type="evidence" value="ECO:0007669"/>
    <property type="project" value="TreeGrafter"/>
</dbReference>
<comment type="caution">
    <text evidence="13">The sequence shown here is derived from an EMBL/GenBank/DDBJ whole genome shotgun (WGS) entry which is preliminary data.</text>
</comment>
<dbReference type="Gene3D" id="3.40.640.10">
    <property type="entry name" value="Type I PLP-dependent aspartate aminotransferase-like (Major domain)"/>
    <property type="match status" value="1"/>
</dbReference>
<feature type="active site" description="Proton acceptor" evidence="10">
    <location>
        <position position="185"/>
    </location>
</feature>
<comment type="cofactor">
    <cofactor evidence="1">
        <name>pyridoxal 5'-phosphate</name>
        <dbReference type="ChEBI" id="CHEBI:597326"/>
    </cofactor>
</comment>
<reference evidence="13 14" key="1">
    <citation type="journal article" date="2017" name="ISME J.">
        <title>Energy and carbon metabolisms in a deep terrestrial subsurface fluid microbial community.</title>
        <authorList>
            <person name="Momper L."/>
            <person name="Jungbluth S.P."/>
            <person name="Lee M.D."/>
            <person name="Amend J.P."/>
        </authorList>
    </citation>
    <scope>NUCLEOTIDE SEQUENCE [LARGE SCALE GENOMIC DNA]</scope>
    <source>
        <strain evidence="13">SURF_5</strain>
    </source>
</reference>
<dbReference type="CDD" id="cd00616">
    <property type="entry name" value="AHBA_syn"/>
    <property type="match status" value="1"/>
</dbReference>
<keyword evidence="3 13" id="KW-0032">Aminotransferase</keyword>
<keyword evidence="5 11" id="KW-0663">Pyridoxal phosphate</keyword>
<dbReference type="PANTHER" id="PTHR30244:SF34">
    <property type="entry name" value="DTDP-4-AMINO-4,6-DIDEOXYGALACTOSE TRANSAMINASE"/>
    <property type="match status" value="1"/>
</dbReference>
<evidence type="ECO:0000256" key="1">
    <source>
        <dbReference type="ARBA" id="ARBA00001933"/>
    </source>
</evidence>
<evidence type="ECO:0000256" key="11">
    <source>
        <dbReference type="PIRSR" id="PIRSR000390-2"/>
    </source>
</evidence>
<evidence type="ECO:0000313" key="13">
    <source>
        <dbReference type="EMBL" id="RJP25065.1"/>
    </source>
</evidence>
<dbReference type="FunFam" id="3.40.640.10:FF:000090">
    <property type="entry name" value="Pyridoxal phosphate-dependent aminotransferase"/>
    <property type="match status" value="1"/>
</dbReference>
<dbReference type="GO" id="GO:0000271">
    <property type="term" value="P:polysaccharide biosynthetic process"/>
    <property type="evidence" value="ECO:0007669"/>
    <property type="project" value="TreeGrafter"/>
</dbReference>
<proteinExistence type="inferred from homology"/>